<keyword evidence="1" id="KW-1133">Transmembrane helix</keyword>
<evidence type="ECO:0000313" key="3">
    <source>
        <dbReference type="Proteomes" id="UP000005952"/>
    </source>
</evidence>
<dbReference type="Proteomes" id="UP000005952">
    <property type="component" value="Chromosome"/>
</dbReference>
<accession>N0BCV3</accession>
<evidence type="ECO:0000313" key="2">
    <source>
        <dbReference type="EMBL" id="AGK57950.1"/>
    </source>
</evidence>
<evidence type="ECO:0000256" key="1">
    <source>
        <dbReference type="SAM" id="Phobius"/>
    </source>
</evidence>
<reference evidence="2 3" key="1">
    <citation type="journal article" date="2013" name="Genome Announc.">
        <title>Genome sequences for three denitrifying bacterial strains isolated from a uranium- and nitrate-contaminated subsurface environment.</title>
        <authorList>
            <person name="Venkatramanan R."/>
            <person name="Prakash O."/>
            <person name="Woyke T."/>
            <person name="Chain P."/>
            <person name="Goodwin L.A."/>
            <person name="Watson D."/>
            <person name="Brooks S."/>
            <person name="Kostka J.E."/>
            <person name="Green S.J."/>
        </authorList>
    </citation>
    <scope>NUCLEOTIDE SEQUENCE [LARGE SCALE GENOMIC DNA]</scope>
    <source>
        <strain evidence="2 3">1NES1</strain>
    </source>
</reference>
<keyword evidence="1" id="KW-0472">Membrane</keyword>
<protein>
    <submittedName>
        <fullName evidence="2">Uncharacterized protein</fullName>
    </submittedName>
</protein>
<dbReference type="HOGENOM" id="CLU_192890_0_0_5"/>
<organism evidence="2 3">
    <name type="scientific">Hyphomicrobium denitrificans 1NES1</name>
    <dbReference type="NCBI Taxonomy" id="670307"/>
    <lineage>
        <taxon>Bacteria</taxon>
        <taxon>Pseudomonadati</taxon>
        <taxon>Pseudomonadota</taxon>
        <taxon>Alphaproteobacteria</taxon>
        <taxon>Hyphomicrobiales</taxon>
        <taxon>Hyphomicrobiaceae</taxon>
        <taxon>Hyphomicrobium</taxon>
    </lineage>
</organism>
<dbReference type="KEGG" id="hdt:HYPDE_31378"/>
<dbReference type="AlphaFoldDB" id="N0BCV3"/>
<feature type="transmembrane region" description="Helical" evidence="1">
    <location>
        <begin position="17"/>
        <end position="36"/>
    </location>
</feature>
<keyword evidence="1" id="KW-0812">Transmembrane</keyword>
<sequence>MFILDLIGNMISFSNRFLNALATAIVFAIVFGGLLYSGALRLDVKTVTAPAETTAPATAPAAPATTTP</sequence>
<gene>
    <name evidence="2" type="ORF">HYPDE_31378</name>
</gene>
<keyword evidence="3" id="KW-1185">Reference proteome</keyword>
<proteinExistence type="predicted"/>
<dbReference type="EMBL" id="CP005587">
    <property type="protein sequence ID" value="AGK57950.1"/>
    <property type="molecule type" value="Genomic_DNA"/>
</dbReference>
<name>N0BCV3_9HYPH</name>